<dbReference type="KEGG" id="hazt:108678042"/>
<feature type="compositionally biased region" description="Basic and acidic residues" evidence="1">
    <location>
        <begin position="1207"/>
        <end position="1218"/>
    </location>
</feature>
<evidence type="ECO:0000313" key="4">
    <source>
        <dbReference type="RefSeq" id="XP_047738593.1"/>
    </source>
</evidence>
<dbReference type="Pfam" id="PF07679">
    <property type="entry name" value="I-set"/>
    <property type="match status" value="1"/>
</dbReference>
<dbReference type="OrthoDB" id="6375874at2759"/>
<gene>
    <name evidence="4" type="primary">LOC108678042</name>
</gene>
<dbReference type="InterPro" id="IPR013783">
    <property type="entry name" value="Ig-like_fold"/>
</dbReference>
<dbReference type="Gene3D" id="2.60.40.10">
    <property type="entry name" value="Immunoglobulins"/>
    <property type="match status" value="1"/>
</dbReference>
<feature type="compositionally biased region" description="Basic and acidic residues" evidence="1">
    <location>
        <begin position="650"/>
        <end position="679"/>
    </location>
</feature>
<feature type="compositionally biased region" description="Low complexity" evidence="1">
    <location>
        <begin position="188"/>
        <end position="213"/>
    </location>
</feature>
<feature type="domain" description="Ig-like" evidence="2">
    <location>
        <begin position="271"/>
        <end position="314"/>
    </location>
</feature>
<evidence type="ECO:0000313" key="3">
    <source>
        <dbReference type="Proteomes" id="UP000694843"/>
    </source>
</evidence>
<keyword evidence="3" id="KW-1185">Reference proteome</keyword>
<feature type="region of interest" description="Disordered" evidence="1">
    <location>
        <begin position="58"/>
        <end position="147"/>
    </location>
</feature>
<dbReference type="GeneID" id="108678042"/>
<dbReference type="PROSITE" id="PS50835">
    <property type="entry name" value="IG_LIKE"/>
    <property type="match status" value="1"/>
</dbReference>
<dbReference type="AlphaFoldDB" id="A0A979FNF6"/>
<evidence type="ECO:0000256" key="1">
    <source>
        <dbReference type="SAM" id="MobiDB-lite"/>
    </source>
</evidence>
<protein>
    <submittedName>
        <fullName evidence="4">Uncharacterized protein LOC108678042</fullName>
    </submittedName>
</protein>
<feature type="region of interest" description="Disordered" evidence="1">
    <location>
        <begin position="1205"/>
        <end position="1269"/>
    </location>
</feature>
<dbReference type="Proteomes" id="UP000694843">
    <property type="component" value="Unplaced"/>
</dbReference>
<feature type="compositionally biased region" description="Low complexity" evidence="1">
    <location>
        <begin position="1245"/>
        <end position="1254"/>
    </location>
</feature>
<feature type="region of interest" description="Disordered" evidence="1">
    <location>
        <begin position="986"/>
        <end position="1011"/>
    </location>
</feature>
<feature type="region of interest" description="Disordered" evidence="1">
    <location>
        <begin position="528"/>
        <end position="607"/>
    </location>
</feature>
<feature type="region of interest" description="Disordered" evidence="1">
    <location>
        <begin position="370"/>
        <end position="435"/>
    </location>
</feature>
<dbReference type="InterPro" id="IPR013098">
    <property type="entry name" value="Ig_I-set"/>
</dbReference>
<dbReference type="InterPro" id="IPR007110">
    <property type="entry name" value="Ig-like_dom"/>
</dbReference>
<feature type="region of interest" description="Disordered" evidence="1">
    <location>
        <begin position="180"/>
        <end position="225"/>
    </location>
</feature>
<evidence type="ECO:0000259" key="2">
    <source>
        <dbReference type="PROSITE" id="PS50835"/>
    </source>
</evidence>
<feature type="compositionally biased region" description="Polar residues" evidence="1">
    <location>
        <begin position="105"/>
        <end position="130"/>
    </location>
</feature>
<proteinExistence type="predicted"/>
<feature type="region of interest" description="Disordered" evidence="1">
    <location>
        <begin position="649"/>
        <end position="683"/>
    </location>
</feature>
<dbReference type="SMART" id="SM00409">
    <property type="entry name" value="IG"/>
    <property type="match status" value="1"/>
</dbReference>
<feature type="compositionally biased region" description="Basic residues" evidence="1">
    <location>
        <begin position="1064"/>
        <end position="1075"/>
    </location>
</feature>
<feature type="compositionally biased region" description="Basic and acidic residues" evidence="1">
    <location>
        <begin position="396"/>
        <end position="410"/>
    </location>
</feature>
<feature type="region of interest" description="Disordered" evidence="1">
    <location>
        <begin position="842"/>
        <end position="867"/>
    </location>
</feature>
<name>A0A979FNF6_HYAAZ</name>
<dbReference type="InterPro" id="IPR003599">
    <property type="entry name" value="Ig_sub"/>
</dbReference>
<feature type="compositionally biased region" description="Low complexity" evidence="1">
    <location>
        <begin position="137"/>
        <end position="146"/>
    </location>
</feature>
<reference evidence="4" key="1">
    <citation type="submission" date="2025-08" db="UniProtKB">
        <authorList>
            <consortium name="RefSeq"/>
        </authorList>
    </citation>
    <scope>IDENTIFICATION</scope>
</reference>
<feature type="compositionally biased region" description="Basic residues" evidence="1">
    <location>
        <begin position="370"/>
        <end position="384"/>
    </location>
</feature>
<organism evidence="3 4">
    <name type="scientific">Hyalella azteca</name>
    <name type="common">Amphipod</name>
    <dbReference type="NCBI Taxonomy" id="294128"/>
    <lineage>
        <taxon>Eukaryota</taxon>
        <taxon>Metazoa</taxon>
        <taxon>Ecdysozoa</taxon>
        <taxon>Arthropoda</taxon>
        <taxon>Crustacea</taxon>
        <taxon>Multicrustacea</taxon>
        <taxon>Malacostraca</taxon>
        <taxon>Eumalacostraca</taxon>
        <taxon>Peracarida</taxon>
        <taxon>Amphipoda</taxon>
        <taxon>Senticaudata</taxon>
        <taxon>Talitrida</taxon>
        <taxon>Talitroidea</taxon>
        <taxon>Hyalellidae</taxon>
        <taxon>Hyalella</taxon>
    </lineage>
</organism>
<feature type="region of interest" description="Disordered" evidence="1">
    <location>
        <begin position="1032"/>
        <end position="1075"/>
    </location>
</feature>
<feature type="region of interest" description="Disordered" evidence="1">
    <location>
        <begin position="1"/>
        <end position="35"/>
    </location>
</feature>
<dbReference type="InterPro" id="IPR036179">
    <property type="entry name" value="Ig-like_dom_sf"/>
</dbReference>
<feature type="compositionally biased region" description="Polar residues" evidence="1">
    <location>
        <begin position="238"/>
        <end position="249"/>
    </location>
</feature>
<accession>A0A979FNF6</accession>
<dbReference type="RefSeq" id="XP_047738593.1">
    <property type="nucleotide sequence ID" value="XM_047882637.1"/>
</dbReference>
<feature type="compositionally biased region" description="Low complexity" evidence="1">
    <location>
        <begin position="842"/>
        <end position="856"/>
    </location>
</feature>
<sequence length="1269" mass="137242">MGDEDDGSCSSPSSRGSSPPPSPRPGDLVLDPDPWQENWLFRRQKLSLQGSDPVAMLIPDALNGGARPTVGERDIDELSELSERYSASSSERYDSDSDSDVNHCTAGSSDTRNHCTAGSSDAVTHCTAGSSDDELASHNSSASSRSEINVYSVSSAKIFRRSSNDHPSDLSTVKIASQTNSTHNRKYSLNNSLPDQNQSNSSSLQTSNYSSPSRPKIQKPLSTKLKITKPSGNSVFLSKKSQVKKTTSIPDVDASILSPPTEVPGPEDDAPSRSESVAITDPPDDLTVTEGRTARLVCTVAARGPVGVSWYHDGTMLGRGGGRTVGGRDGAVHRLDVLEVDGAVAGRYSVAAYTAQHCVWQHCTLRVRASSKPRRPPRVVRPLRRVLGQSPQHGGNGDEKLPVSGHHDNVDQVPSPGDELPQPLGEFGGDPTKPAGDDEFLVLECQVAGHPEPHVVFRAGETILTHNPPATRIAGDQYGSWEVRVKAAVLTLGDVSATAISSEGTVITTWDGVTTTCDGVITSCNGITNHPHHSSHHSQQSPATSHHRDRCRATEQLQPHAAAAADDATPTDEHDSAIFIAQPQPVLSDVSGKDDLTSNVTDDDDELLSSKSRDLTRYRRDYYVANTSLKETCTSSWLRSDNEASVNVNDVRKRDESTTRDDEERTRERCAGDMGKESPSEPACVGRAVARLQQAMTPAGGRPSPAAPSRLFNPTPVGGPRHVIYSSHEALNPGAGTALPTSRASLWRTVSVDALQKNFESLSRGSDDRRATLTRPYTRALGPRTLASENLETVDRNNLETVDRNNLETVDRHNLETVDRHNGSVKTTSGLYRKHVVNRSSSNSFINRSSHTSNRNNRLRRSSSVDKNSFASQYEGLRLSFGSPLGHSNSMGHVPLGDLEDGDGDWNSTSQRYRSLENFSDSHILSHAAGGVGGARVGRRWMSVGAALDLPQDPGLLQLPSVRELASKFDSLGAVTPILQRRAVKEAKATGAAPTDALRRDAPTDGGGRPARRFKEVHSLTARSVPRVFREGLKNHRPRPPNRNVLGDLVRGEPPTTDDVTHHSPNHHHSPNYHHHYSPTASTYYNFTTNQSVQPAFKGGDFTPNEGGISAGVEPPHHHHHHHYHHHLMDHLVNSSSPHHHPHHLHHHHPQLEEELMGNGEYWSHLGNGGVHERPMGNGGQHVYSPIPLGNVGSVIGVPWGNSSDRSLGEAVRDRSPDHLGIPGSRAQLVAGPRLPMMGDDTSDESPTSSPAASRSHRRAVRSCSSSAR</sequence>
<feature type="region of interest" description="Disordered" evidence="1">
    <location>
        <begin position="238"/>
        <end position="283"/>
    </location>
</feature>
<dbReference type="SUPFAM" id="SSF48726">
    <property type="entry name" value="Immunoglobulin"/>
    <property type="match status" value="1"/>
</dbReference>